<evidence type="ECO:0000256" key="1">
    <source>
        <dbReference type="SAM" id="MobiDB-lite"/>
    </source>
</evidence>
<dbReference type="Proteomes" id="UP000265020">
    <property type="component" value="Unassembled WGS sequence"/>
</dbReference>
<dbReference type="OMA" id="NECGTEA"/>
<dbReference type="InterPro" id="IPR001478">
    <property type="entry name" value="PDZ"/>
</dbReference>
<evidence type="ECO:0000313" key="3">
    <source>
        <dbReference type="Ensembl" id="ENSCVAP00000017999.1"/>
    </source>
</evidence>
<dbReference type="AlphaFoldDB" id="A0A3Q2DH88"/>
<dbReference type="FunFam" id="2.30.42.10:FF:000053">
    <property type="entry name" value="FERM and PDZ domain-containing protein 4"/>
    <property type="match status" value="1"/>
</dbReference>
<dbReference type="PANTHER" id="PTHR46221">
    <property type="entry name" value="FERM AND PDZ DOMAIN-CONTAINING PROTEIN FAMILY MEMBER"/>
    <property type="match status" value="1"/>
</dbReference>
<feature type="domain" description="PDZ" evidence="2">
    <location>
        <begin position="36"/>
        <end position="98"/>
    </location>
</feature>
<dbReference type="SMART" id="SM00228">
    <property type="entry name" value="PDZ"/>
    <property type="match status" value="1"/>
</dbReference>
<reference evidence="3" key="1">
    <citation type="submission" date="2025-08" db="UniProtKB">
        <authorList>
            <consortium name="Ensembl"/>
        </authorList>
    </citation>
    <scope>IDENTIFICATION</scope>
</reference>
<keyword evidence="4" id="KW-1185">Reference proteome</keyword>
<name>A0A3Q2DH88_CYPVA</name>
<dbReference type="PANTHER" id="PTHR46221:SF1">
    <property type="entry name" value="FERM AND PDZ DOMAIN-CONTAINING PROTEIN 3"/>
    <property type="match status" value="1"/>
</dbReference>
<evidence type="ECO:0000259" key="2">
    <source>
        <dbReference type="PROSITE" id="PS50106"/>
    </source>
</evidence>
<dbReference type="InterPro" id="IPR036034">
    <property type="entry name" value="PDZ_sf"/>
</dbReference>
<accession>A0A3Q2DH88</accession>
<dbReference type="SUPFAM" id="SSF50156">
    <property type="entry name" value="PDZ domain-like"/>
    <property type="match status" value="1"/>
</dbReference>
<feature type="region of interest" description="Disordered" evidence="1">
    <location>
        <begin position="1"/>
        <end position="35"/>
    </location>
</feature>
<dbReference type="CDD" id="cd06769">
    <property type="entry name" value="PDZ_FRMPD1_3_4-like"/>
    <property type="match status" value="1"/>
</dbReference>
<proteinExistence type="predicted"/>
<evidence type="ECO:0000313" key="4">
    <source>
        <dbReference type="Proteomes" id="UP000265020"/>
    </source>
</evidence>
<dbReference type="STRING" id="28743.ENSCVAP00000017999"/>
<dbReference type="Pfam" id="PF00595">
    <property type="entry name" value="PDZ"/>
    <property type="match status" value="1"/>
</dbReference>
<organism evidence="3 4">
    <name type="scientific">Cyprinodon variegatus</name>
    <name type="common">Sheepshead minnow</name>
    <dbReference type="NCBI Taxonomy" id="28743"/>
    <lineage>
        <taxon>Eukaryota</taxon>
        <taxon>Metazoa</taxon>
        <taxon>Chordata</taxon>
        <taxon>Craniata</taxon>
        <taxon>Vertebrata</taxon>
        <taxon>Euteleostomi</taxon>
        <taxon>Actinopterygii</taxon>
        <taxon>Neopterygii</taxon>
        <taxon>Teleostei</taxon>
        <taxon>Neoteleostei</taxon>
        <taxon>Acanthomorphata</taxon>
        <taxon>Ovalentaria</taxon>
        <taxon>Atherinomorphae</taxon>
        <taxon>Cyprinodontiformes</taxon>
        <taxon>Cyprinodontidae</taxon>
        <taxon>Cyprinodon</taxon>
    </lineage>
</organism>
<reference evidence="3" key="2">
    <citation type="submission" date="2025-09" db="UniProtKB">
        <authorList>
            <consortium name="Ensembl"/>
        </authorList>
    </citation>
    <scope>IDENTIFICATION</scope>
</reference>
<sequence>MAKVQDGHTNACETDMLEESQDGMDSGTLSPPSARQVTIKRHPTQGFGFIAGSQRPVIVRSVSAGPSFGKLLPGDQILAINEETVSDAPRERVIDLVRCKDTIVLSVLQPHQSPKSAFISAATKARLRTNPPKVRFSEQVSISDPDS</sequence>
<protein>
    <recommendedName>
        <fullName evidence="2">PDZ domain-containing protein</fullName>
    </recommendedName>
</protein>
<dbReference type="Gene3D" id="2.30.42.10">
    <property type="match status" value="1"/>
</dbReference>
<dbReference type="GeneTree" id="ENSGT00950000183035"/>
<dbReference type="PROSITE" id="PS50106">
    <property type="entry name" value="PDZ"/>
    <property type="match status" value="1"/>
</dbReference>
<dbReference type="Ensembl" id="ENSCVAT00000032540.1">
    <property type="protein sequence ID" value="ENSCVAP00000017999.1"/>
    <property type="gene ID" value="ENSCVAG00000021199.1"/>
</dbReference>